<dbReference type="AlphaFoldDB" id="A0A2P2D681"/>
<dbReference type="InterPro" id="IPR036249">
    <property type="entry name" value="Thioredoxin-like_sf"/>
</dbReference>
<reference evidence="11 12" key="1">
    <citation type="submission" date="2018-02" db="EMBL/GenBank/DDBJ databases">
        <title>Novel Leptospira species isolated from soil and water in Japan.</title>
        <authorList>
            <person name="Nakao R."/>
            <person name="Masuzawa T."/>
        </authorList>
    </citation>
    <scope>NUCLEOTIDE SEQUENCE [LARGE SCALE GENOMIC DNA]</scope>
    <source>
        <strain evidence="11 12">E8</strain>
    </source>
</reference>
<evidence type="ECO:0000256" key="3">
    <source>
        <dbReference type="ARBA" id="ARBA00022982"/>
    </source>
</evidence>
<name>A0A2P2D681_9LEPT</name>
<keyword evidence="5 9" id="KW-0676">Redox-active center</keyword>
<evidence type="ECO:0000313" key="12">
    <source>
        <dbReference type="Proteomes" id="UP000245076"/>
    </source>
</evidence>
<feature type="site" description="Contributes to redox potential value" evidence="8">
    <location>
        <position position="30"/>
    </location>
</feature>
<keyword evidence="12" id="KW-1185">Reference proteome</keyword>
<dbReference type="NCBIfam" id="TIGR01068">
    <property type="entry name" value="thioredoxin"/>
    <property type="match status" value="1"/>
</dbReference>
<evidence type="ECO:0000256" key="5">
    <source>
        <dbReference type="ARBA" id="ARBA00023284"/>
    </source>
</evidence>
<evidence type="ECO:0000256" key="7">
    <source>
        <dbReference type="PIRNR" id="PIRNR000077"/>
    </source>
</evidence>
<dbReference type="PROSITE" id="PS51352">
    <property type="entry name" value="THIOREDOXIN_2"/>
    <property type="match status" value="1"/>
</dbReference>
<evidence type="ECO:0000256" key="9">
    <source>
        <dbReference type="PIRSR" id="PIRSR000077-4"/>
    </source>
</evidence>
<feature type="active site" description="Nucleophile" evidence="8">
    <location>
        <position position="32"/>
    </location>
</feature>
<accession>A0A2P2D681</accession>
<dbReference type="InterPro" id="IPR005746">
    <property type="entry name" value="Thioredoxin"/>
</dbReference>
<feature type="domain" description="Thioredoxin" evidence="10">
    <location>
        <begin position="1"/>
        <end position="105"/>
    </location>
</feature>
<dbReference type="GO" id="GO:0015035">
    <property type="term" value="F:protein-disulfide reductase activity"/>
    <property type="evidence" value="ECO:0007669"/>
    <property type="project" value="UniProtKB-UniRule"/>
</dbReference>
<dbReference type="PANTHER" id="PTHR45663:SF11">
    <property type="entry name" value="GEO12009P1"/>
    <property type="match status" value="1"/>
</dbReference>
<evidence type="ECO:0000313" key="11">
    <source>
        <dbReference type="EMBL" id="GBF40122.1"/>
    </source>
</evidence>
<evidence type="ECO:0000256" key="1">
    <source>
        <dbReference type="ARBA" id="ARBA00008987"/>
    </source>
</evidence>
<protein>
    <recommendedName>
        <fullName evidence="6 7">Thioredoxin</fullName>
    </recommendedName>
</protein>
<dbReference type="InterPro" id="IPR017937">
    <property type="entry name" value="Thioredoxin_CS"/>
</dbReference>
<sequence>MENTMPGSFNELLKTHDKPILVDFWAEWCGPCKMVAPELEKFAQAHQGQVTVVKVNIDEKPELAQQYGVQSIPTLMLFKGGEIAEKVVGAIPQAHMEKVFAPKLA</sequence>
<dbReference type="InterPro" id="IPR013766">
    <property type="entry name" value="Thioredoxin_domain"/>
</dbReference>
<dbReference type="PROSITE" id="PS00194">
    <property type="entry name" value="THIOREDOXIN_1"/>
    <property type="match status" value="1"/>
</dbReference>
<evidence type="ECO:0000256" key="8">
    <source>
        <dbReference type="PIRSR" id="PIRSR000077-1"/>
    </source>
</evidence>
<dbReference type="SUPFAM" id="SSF52833">
    <property type="entry name" value="Thioredoxin-like"/>
    <property type="match status" value="1"/>
</dbReference>
<feature type="site" description="Contributes to redox potential value" evidence="8">
    <location>
        <position position="31"/>
    </location>
</feature>
<organism evidence="11 12">
    <name type="scientific">Leptospira johnsonii</name>
    <dbReference type="NCBI Taxonomy" id="1917820"/>
    <lineage>
        <taxon>Bacteria</taxon>
        <taxon>Pseudomonadati</taxon>
        <taxon>Spirochaetota</taxon>
        <taxon>Spirochaetia</taxon>
        <taxon>Leptospirales</taxon>
        <taxon>Leptospiraceae</taxon>
        <taxon>Leptospira</taxon>
    </lineage>
</organism>
<keyword evidence="4 9" id="KW-1015">Disulfide bond</keyword>
<dbReference type="GO" id="GO:0005737">
    <property type="term" value="C:cytoplasm"/>
    <property type="evidence" value="ECO:0007669"/>
    <property type="project" value="TreeGrafter"/>
</dbReference>
<proteinExistence type="inferred from homology"/>
<evidence type="ECO:0000259" key="10">
    <source>
        <dbReference type="PROSITE" id="PS51352"/>
    </source>
</evidence>
<evidence type="ECO:0000256" key="4">
    <source>
        <dbReference type="ARBA" id="ARBA00023157"/>
    </source>
</evidence>
<feature type="disulfide bond" description="Redox-active" evidence="9">
    <location>
        <begin position="29"/>
        <end position="32"/>
    </location>
</feature>
<dbReference type="FunFam" id="3.40.30.10:FF:000001">
    <property type="entry name" value="Thioredoxin"/>
    <property type="match status" value="1"/>
</dbReference>
<dbReference type="PIRSF" id="PIRSF000077">
    <property type="entry name" value="Thioredoxin"/>
    <property type="match status" value="1"/>
</dbReference>
<dbReference type="PRINTS" id="PR00421">
    <property type="entry name" value="THIOREDOXIN"/>
</dbReference>
<dbReference type="PANTHER" id="PTHR45663">
    <property type="entry name" value="GEO12009P1"/>
    <property type="match status" value="1"/>
</dbReference>
<dbReference type="Proteomes" id="UP000245076">
    <property type="component" value="Unassembled WGS sequence"/>
</dbReference>
<feature type="site" description="Deprotonates C-terminal active site Cys" evidence="8">
    <location>
        <position position="23"/>
    </location>
</feature>
<dbReference type="CDD" id="cd02947">
    <property type="entry name" value="TRX_family"/>
    <property type="match status" value="1"/>
</dbReference>
<feature type="active site" description="Nucleophile" evidence="8">
    <location>
        <position position="29"/>
    </location>
</feature>
<keyword evidence="2" id="KW-0813">Transport</keyword>
<evidence type="ECO:0000256" key="6">
    <source>
        <dbReference type="NCBIfam" id="TIGR01068"/>
    </source>
</evidence>
<comment type="similarity">
    <text evidence="1 7">Belongs to the thioredoxin family.</text>
</comment>
<keyword evidence="3" id="KW-0249">Electron transport</keyword>
<evidence type="ECO:0000256" key="2">
    <source>
        <dbReference type="ARBA" id="ARBA00022448"/>
    </source>
</evidence>
<comment type="caution">
    <text evidence="11">The sequence shown here is derived from an EMBL/GenBank/DDBJ whole genome shotgun (WGS) entry which is preliminary data.</text>
</comment>
<dbReference type="EMBL" id="BFAY01000011">
    <property type="protein sequence ID" value="GBF40122.1"/>
    <property type="molecule type" value="Genomic_DNA"/>
</dbReference>
<dbReference type="Pfam" id="PF00085">
    <property type="entry name" value="Thioredoxin"/>
    <property type="match status" value="1"/>
</dbReference>
<gene>
    <name evidence="11" type="primary">trxA</name>
    <name evidence="11" type="ORF">LPTSP1_31330</name>
</gene>
<dbReference type="Gene3D" id="3.40.30.10">
    <property type="entry name" value="Glutaredoxin"/>
    <property type="match status" value="1"/>
</dbReference>